<name>A0AA37I4B8_SEGBR</name>
<comment type="caution">
    <text evidence="1">The sequence shown here is derived from an EMBL/GenBank/DDBJ whole genome shotgun (WGS) entry which is preliminary data.</text>
</comment>
<dbReference type="AlphaFoldDB" id="A0AA37I4B8"/>
<organism evidence="1 2">
    <name type="scientific">Segatella bryantii</name>
    <name type="common">Prevotella bryantii</name>
    <dbReference type="NCBI Taxonomy" id="77095"/>
    <lineage>
        <taxon>Bacteria</taxon>
        <taxon>Pseudomonadati</taxon>
        <taxon>Bacteroidota</taxon>
        <taxon>Bacteroidia</taxon>
        <taxon>Bacteroidales</taxon>
        <taxon>Prevotellaceae</taxon>
        <taxon>Segatella</taxon>
    </lineage>
</organism>
<gene>
    <name evidence="1" type="ORF">PRRU23_24700</name>
</gene>
<accession>A0AA37I4B8</accession>
<reference evidence="1" key="1">
    <citation type="submission" date="2021-08" db="EMBL/GenBank/DDBJ databases">
        <title>Prevotella lacticifex sp. nov., isolated from rumen of cow.</title>
        <authorList>
            <person name="Shinkai T."/>
            <person name="Ikeyama N."/>
            <person name="Kumagai M."/>
            <person name="Ohmori H."/>
            <person name="Sakamoto M."/>
            <person name="Ohkuma M."/>
            <person name="Mitsumori M."/>
        </authorList>
    </citation>
    <scope>NUCLEOTIDE SEQUENCE</scope>
    <source>
        <strain evidence="1">DSM 11371</strain>
    </source>
</reference>
<protein>
    <submittedName>
        <fullName evidence="1">Uncharacterized protein</fullName>
    </submittedName>
</protein>
<proteinExistence type="predicted"/>
<sequence>MIRTKLKSNFWHPTQWDDDTHLYLDELGWNDAAQSDAHATDSWNIFRFYLEHYGFDLVFNKSTRSNFAPYFYSLYEVSWMLKLVMYHF</sequence>
<evidence type="ECO:0000313" key="2">
    <source>
        <dbReference type="Proteomes" id="UP000887043"/>
    </source>
</evidence>
<dbReference type="EMBL" id="BPTR01000001">
    <property type="protein sequence ID" value="GJG28770.1"/>
    <property type="molecule type" value="Genomic_DNA"/>
</dbReference>
<dbReference type="RefSeq" id="WP_006282004.1">
    <property type="nucleotide sequence ID" value="NZ_BPTR01000001.1"/>
</dbReference>
<dbReference type="Proteomes" id="UP000887043">
    <property type="component" value="Unassembled WGS sequence"/>
</dbReference>
<evidence type="ECO:0000313" key="1">
    <source>
        <dbReference type="EMBL" id="GJG28770.1"/>
    </source>
</evidence>